<protein>
    <recommendedName>
        <fullName evidence="2">GED domain-containing protein</fullName>
    </recommendedName>
</protein>
<sequence>MLQEPDEIASKRKRTRETLRVLQQAFRTLDELPLEAETVERGGYSSGSDPTGLPKVQGLPTSSIYSTSGSNDTYTASPKKPKVPQVISLR</sequence>
<evidence type="ECO:0000313" key="3">
    <source>
        <dbReference type="EMBL" id="KAK9000679.1"/>
    </source>
</evidence>
<feature type="domain" description="GED" evidence="2">
    <location>
        <begin position="1"/>
        <end position="37"/>
    </location>
</feature>
<feature type="compositionally biased region" description="Polar residues" evidence="1">
    <location>
        <begin position="59"/>
        <end position="76"/>
    </location>
</feature>
<proteinExistence type="predicted"/>
<feature type="region of interest" description="Disordered" evidence="1">
    <location>
        <begin position="40"/>
        <end position="90"/>
    </location>
</feature>
<comment type="caution">
    <text evidence="3">The sequence shown here is derived from an EMBL/GenBank/DDBJ whole genome shotgun (WGS) entry which is preliminary data.</text>
</comment>
<dbReference type="Pfam" id="PF02212">
    <property type="entry name" value="GED"/>
    <property type="match status" value="1"/>
</dbReference>
<gene>
    <name evidence="3" type="ORF">V6N11_081168</name>
</gene>
<evidence type="ECO:0000313" key="4">
    <source>
        <dbReference type="Proteomes" id="UP001396334"/>
    </source>
</evidence>
<name>A0ABR2QJ72_9ROSI</name>
<organism evidence="3 4">
    <name type="scientific">Hibiscus sabdariffa</name>
    <name type="common">roselle</name>
    <dbReference type="NCBI Taxonomy" id="183260"/>
    <lineage>
        <taxon>Eukaryota</taxon>
        <taxon>Viridiplantae</taxon>
        <taxon>Streptophyta</taxon>
        <taxon>Embryophyta</taxon>
        <taxon>Tracheophyta</taxon>
        <taxon>Spermatophyta</taxon>
        <taxon>Magnoliopsida</taxon>
        <taxon>eudicotyledons</taxon>
        <taxon>Gunneridae</taxon>
        <taxon>Pentapetalae</taxon>
        <taxon>rosids</taxon>
        <taxon>malvids</taxon>
        <taxon>Malvales</taxon>
        <taxon>Malvaceae</taxon>
        <taxon>Malvoideae</taxon>
        <taxon>Hibiscus</taxon>
    </lineage>
</organism>
<evidence type="ECO:0000259" key="2">
    <source>
        <dbReference type="PROSITE" id="PS51388"/>
    </source>
</evidence>
<reference evidence="3 4" key="1">
    <citation type="journal article" date="2024" name="G3 (Bethesda)">
        <title>Genome assembly of Hibiscus sabdariffa L. provides insights into metabolisms of medicinal natural products.</title>
        <authorList>
            <person name="Kim T."/>
        </authorList>
    </citation>
    <scope>NUCLEOTIDE SEQUENCE [LARGE SCALE GENOMIC DNA]</scope>
    <source>
        <strain evidence="3">TK-2024</strain>
        <tissue evidence="3">Old leaves</tissue>
    </source>
</reference>
<dbReference type="EMBL" id="JBBPBN010000037">
    <property type="protein sequence ID" value="KAK9000679.1"/>
    <property type="molecule type" value="Genomic_DNA"/>
</dbReference>
<evidence type="ECO:0000256" key="1">
    <source>
        <dbReference type="SAM" id="MobiDB-lite"/>
    </source>
</evidence>
<accession>A0ABR2QJ72</accession>
<dbReference type="Proteomes" id="UP001396334">
    <property type="component" value="Unassembled WGS sequence"/>
</dbReference>
<dbReference type="InterPro" id="IPR003130">
    <property type="entry name" value="GED"/>
</dbReference>
<keyword evidence="4" id="KW-1185">Reference proteome</keyword>
<dbReference type="PROSITE" id="PS51388">
    <property type="entry name" value="GED"/>
    <property type="match status" value="1"/>
</dbReference>
<dbReference type="InterPro" id="IPR020850">
    <property type="entry name" value="GED_dom"/>
</dbReference>